<comment type="caution">
    <text evidence="2">The sequence shown here is derived from an EMBL/GenBank/DDBJ whole genome shotgun (WGS) entry which is preliminary data.</text>
</comment>
<gene>
    <name evidence="2" type="ORF">RhiirA4_281108</name>
</gene>
<feature type="domain" description="Reverse transcriptase" evidence="1">
    <location>
        <begin position="1"/>
        <end position="111"/>
    </location>
</feature>
<feature type="non-terminal residue" evidence="2">
    <location>
        <position position="212"/>
    </location>
</feature>
<dbReference type="Proteomes" id="UP000234323">
    <property type="component" value="Unassembled WGS sequence"/>
</dbReference>
<dbReference type="PANTHER" id="PTHR21301:SF10">
    <property type="entry name" value="REVERSE TRANSCRIPTASE DOMAIN-CONTAINING PROTEIN"/>
    <property type="match status" value="1"/>
</dbReference>
<evidence type="ECO:0000313" key="2">
    <source>
        <dbReference type="EMBL" id="PKY60567.1"/>
    </source>
</evidence>
<proteinExistence type="predicted"/>
<sequence>QVFEQIRGLPMGSPLSPVVANLYMASLEQDITFGDFLTRRFIYRRYLDDVFVFYNTDYSGADLEVVHPGLKVATEYLRTISLRATSSNINFLLTKSASKIGERIEYLDLDIMIVKRNMHKALAFSVFDKPSNLHIYTDPTTFYPFHYVYGWIQGENIRLIRNSSSDNAYKHSLDLFKQFLFRRSYLADTIERYISYNLYEDREDLLHGRKPH</sequence>
<dbReference type="EMBL" id="LLXI01004381">
    <property type="protein sequence ID" value="PKY60567.1"/>
    <property type="molecule type" value="Genomic_DNA"/>
</dbReference>
<name>A0A2I1HNY7_9GLOM</name>
<dbReference type="PROSITE" id="PS50878">
    <property type="entry name" value="RT_POL"/>
    <property type="match status" value="1"/>
</dbReference>
<organism evidence="2 3">
    <name type="scientific">Rhizophagus irregularis</name>
    <dbReference type="NCBI Taxonomy" id="588596"/>
    <lineage>
        <taxon>Eukaryota</taxon>
        <taxon>Fungi</taxon>
        <taxon>Fungi incertae sedis</taxon>
        <taxon>Mucoromycota</taxon>
        <taxon>Glomeromycotina</taxon>
        <taxon>Glomeromycetes</taxon>
        <taxon>Glomerales</taxon>
        <taxon>Glomeraceae</taxon>
        <taxon>Rhizophagus</taxon>
    </lineage>
</organism>
<dbReference type="AlphaFoldDB" id="A0A2I1HNY7"/>
<evidence type="ECO:0000313" key="3">
    <source>
        <dbReference type="Proteomes" id="UP000234323"/>
    </source>
</evidence>
<protein>
    <recommendedName>
        <fullName evidence="1">Reverse transcriptase domain-containing protein</fullName>
    </recommendedName>
</protein>
<accession>A0A2I1HNY7</accession>
<dbReference type="Pfam" id="PF00078">
    <property type="entry name" value="RVT_1"/>
    <property type="match status" value="1"/>
</dbReference>
<reference evidence="2 3" key="1">
    <citation type="submission" date="2015-10" db="EMBL/GenBank/DDBJ databases">
        <title>Genome analyses suggest a sexual origin of heterokaryosis in a supposedly ancient asexual fungus.</title>
        <authorList>
            <person name="Ropars J."/>
            <person name="Sedzielewska K."/>
            <person name="Noel J."/>
            <person name="Charron P."/>
            <person name="Farinelli L."/>
            <person name="Marton T."/>
            <person name="Kruger M."/>
            <person name="Pelin A."/>
            <person name="Brachmann A."/>
            <person name="Corradi N."/>
        </authorList>
    </citation>
    <scope>NUCLEOTIDE SEQUENCE [LARGE SCALE GENOMIC DNA]</scope>
    <source>
        <strain evidence="2 3">A4</strain>
    </source>
</reference>
<dbReference type="PANTHER" id="PTHR21301">
    <property type="entry name" value="REVERSE TRANSCRIPTASE"/>
    <property type="match status" value="1"/>
</dbReference>
<evidence type="ECO:0000259" key="1">
    <source>
        <dbReference type="PROSITE" id="PS50878"/>
    </source>
</evidence>
<dbReference type="InterPro" id="IPR000477">
    <property type="entry name" value="RT_dom"/>
</dbReference>
<feature type="non-terminal residue" evidence="2">
    <location>
        <position position="1"/>
    </location>
</feature>
<keyword evidence="3" id="KW-1185">Reference proteome</keyword>